<dbReference type="GO" id="GO:0003746">
    <property type="term" value="F:translation elongation factor activity"/>
    <property type="evidence" value="ECO:0007669"/>
    <property type="project" value="UniProtKB-UniRule"/>
</dbReference>
<dbReference type="FunFam" id="1.20.1050.10:FF:000006">
    <property type="entry name" value="Elongation factor 1 gamma"/>
    <property type="match status" value="1"/>
</dbReference>
<sequence length="418" mass="47440">MSLGTLFGSGQTRSIVPEGLVKALKLDVKVLPSKSPEHLKNFPLGKVAAFLGPHGLKIHEVIAVSYYLIKLHDENSPLLGKTLAEQAKVLQYQSFATSDFATAVADVLGSVSGKVPYNKKAVESGREKIDQYAGLLEERLVNYTYLVGERLTVADLFLVTAFYRPFTVFLGTKWRSEHPILIRWYNTVSKSEYLSWFFDDLKLADEPILHPPKKEHKKGDKEGKKEGKKEAKKEPKKEKKPEEAVSEAGSGETKKPKHPLEVLGRSKIPIDQWKRVYSNEDTRTGALPYFWKEFYDPAEWSLYKVEYKYNDELTLTFMSNNLIGGFFARLLASTKYLFGCMVVYGENNNNGITGAFLVRGQDYKPAFDVAPDWESYEFTKLDAAKPEDKAYIENMWAWDEPVFVNGEKKEIADGKVFK</sequence>
<dbReference type="PROSITE" id="PS50405">
    <property type="entry name" value="GST_CTER"/>
    <property type="match status" value="1"/>
</dbReference>
<evidence type="ECO:0000256" key="2">
    <source>
        <dbReference type="ARBA" id="ARBA00022768"/>
    </source>
</evidence>
<dbReference type="STRING" id="13370.A0A448YPT8"/>
<dbReference type="SMART" id="SM01183">
    <property type="entry name" value="EF1G"/>
    <property type="match status" value="1"/>
</dbReference>
<dbReference type="Pfam" id="PF00647">
    <property type="entry name" value="EF1G"/>
    <property type="match status" value="1"/>
</dbReference>
<feature type="domain" description="EF-1-gamma C-terminal" evidence="6">
    <location>
        <begin position="256"/>
        <end position="418"/>
    </location>
</feature>
<keyword evidence="9" id="KW-1185">Reference proteome</keyword>
<dbReference type="OrthoDB" id="249703at2759"/>
<evidence type="ECO:0000256" key="1">
    <source>
        <dbReference type="ARBA" id="ARBA00004815"/>
    </source>
</evidence>
<evidence type="ECO:0000259" key="6">
    <source>
        <dbReference type="PROSITE" id="PS50040"/>
    </source>
</evidence>
<dbReference type="PANTHER" id="PTHR43986:SF1">
    <property type="entry name" value="ELONGATION FACTOR 1-GAMMA"/>
    <property type="match status" value="1"/>
</dbReference>
<dbReference type="Pfam" id="PF00043">
    <property type="entry name" value="GST_C"/>
    <property type="match status" value="1"/>
</dbReference>
<evidence type="ECO:0000256" key="5">
    <source>
        <dbReference type="SAM" id="MobiDB-lite"/>
    </source>
</evidence>
<dbReference type="InterPro" id="IPR040079">
    <property type="entry name" value="Glutathione_S-Trfase"/>
</dbReference>
<dbReference type="InterPro" id="IPR004045">
    <property type="entry name" value="Glutathione_S-Trfase_N"/>
</dbReference>
<feature type="compositionally biased region" description="Basic and acidic residues" evidence="5">
    <location>
        <begin position="217"/>
        <end position="243"/>
    </location>
</feature>
<feature type="domain" description="GST C-terminal" evidence="7">
    <location>
        <begin position="82"/>
        <end position="208"/>
    </location>
</feature>
<dbReference type="SUPFAM" id="SSF89942">
    <property type="entry name" value="eEF1-gamma domain"/>
    <property type="match status" value="1"/>
</dbReference>
<dbReference type="FunFam" id="3.30.70.1010:FF:000001">
    <property type="entry name" value="Elongation factor 1-gamma 1"/>
    <property type="match status" value="1"/>
</dbReference>
<dbReference type="Pfam" id="PF02798">
    <property type="entry name" value="GST_N"/>
    <property type="match status" value="1"/>
</dbReference>
<evidence type="ECO:0000256" key="3">
    <source>
        <dbReference type="ARBA" id="ARBA00022917"/>
    </source>
</evidence>
<dbReference type="Gene3D" id="1.20.1050.10">
    <property type="match status" value="1"/>
</dbReference>
<dbReference type="PANTHER" id="PTHR43986">
    <property type="entry name" value="ELONGATION FACTOR 1-GAMMA"/>
    <property type="match status" value="1"/>
</dbReference>
<evidence type="ECO:0000259" key="7">
    <source>
        <dbReference type="PROSITE" id="PS50405"/>
    </source>
</evidence>
<dbReference type="InParanoid" id="A0A448YPT8"/>
<dbReference type="PROSITE" id="PS50040">
    <property type="entry name" value="EF1G_C"/>
    <property type="match status" value="1"/>
</dbReference>
<dbReference type="GO" id="GO:0005085">
    <property type="term" value="F:guanyl-nucleotide exchange factor activity"/>
    <property type="evidence" value="ECO:0007669"/>
    <property type="project" value="UniProtKB-ARBA"/>
</dbReference>
<dbReference type="Gene3D" id="3.30.70.1010">
    <property type="entry name" value="Translation elongation factor EF1B, gamma chain, conserved domain"/>
    <property type="match status" value="1"/>
</dbReference>
<protein>
    <submittedName>
        <fullName evidence="8">DEKNAAC104153</fullName>
    </submittedName>
</protein>
<evidence type="ECO:0000313" key="8">
    <source>
        <dbReference type="EMBL" id="VEU22949.1"/>
    </source>
</evidence>
<dbReference type="InterPro" id="IPR036249">
    <property type="entry name" value="Thioredoxin-like_sf"/>
</dbReference>
<dbReference type="SUPFAM" id="SSF47616">
    <property type="entry name" value="GST C-terminal domain-like"/>
    <property type="match status" value="1"/>
</dbReference>
<proteinExistence type="predicted"/>
<dbReference type="SUPFAM" id="SSF52833">
    <property type="entry name" value="Thioredoxin-like"/>
    <property type="match status" value="1"/>
</dbReference>
<dbReference type="Proteomes" id="UP000290900">
    <property type="component" value="Unassembled WGS sequence"/>
</dbReference>
<dbReference type="InterPro" id="IPR001662">
    <property type="entry name" value="EF1B_G_C"/>
</dbReference>
<dbReference type="InterPro" id="IPR036433">
    <property type="entry name" value="EF1B_G_C_sf"/>
</dbReference>
<dbReference type="CDD" id="cd03181">
    <property type="entry name" value="GST_C_EF1Bgamma_like"/>
    <property type="match status" value="1"/>
</dbReference>
<evidence type="ECO:0000256" key="4">
    <source>
        <dbReference type="PROSITE-ProRule" id="PRU00519"/>
    </source>
</evidence>
<feature type="region of interest" description="Disordered" evidence="5">
    <location>
        <begin position="209"/>
        <end position="258"/>
    </location>
</feature>
<keyword evidence="2 4" id="KW-0251">Elongation factor</keyword>
<dbReference type="GO" id="GO:0005634">
    <property type="term" value="C:nucleus"/>
    <property type="evidence" value="ECO:0007669"/>
    <property type="project" value="TreeGrafter"/>
</dbReference>
<name>A0A448YPT8_BRENA</name>
<comment type="pathway">
    <text evidence="1">Protein biosynthesis; polypeptide chain elongation.</text>
</comment>
<evidence type="ECO:0000313" key="9">
    <source>
        <dbReference type="Proteomes" id="UP000290900"/>
    </source>
</evidence>
<dbReference type="InterPro" id="IPR050802">
    <property type="entry name" value="EF-GSTs"/>
</dbReference>
<dbReference type="FunCoup" id="A0A448YPT8">
    <property type="interactions" value="1285"/>
</dbReference>
<dbReference type="AlphaFoldDB" id="A0A448YPT8"/>
<organism evidence="8 9">
    <name type="scientific">Brettanomyces naardenensis</name>
    <name type="common">Yeast</name>
    <dbReference type="NCBI Taxonomy" id="13370"/>
    <lineage>
        <taxon>Eukaryota</taxon>
        <taxon>Fungi</taxon>
        <taxon>Dikarya</taxon>
        <taxon>Ascomycota</taxon>
        <taxon>Saccharomycotina</taxon>
        <taxon>Pichiomycetes</taxon>
        <taxon>Pichiales</taxon>
        <taxon>Pichiaceae</taxon>
        <taxon>Brettanomyces</taxon>
    </lineage>
</organism>
<keyword evidence="3 4" id="KW-0648">Protein biosynthesis</keyword>
<dbReference type="Gene3D" id="3.40.30.10">
    <property type="entry name" value="Glutaredoxin"/>
    <property type="match status" value="1"/>
</dbReference>
<accession>A0A448YPT8</accession>
<dbReference type="InterPro" id="IPR036282">
    <property type="entry name" value="Glutathione-S-Trfase_C_sf"/>
</dbReference>
<reference evidence="8 9" key="1">
    <citation type="submission" date="2018-12" db="EMBL/GenBank/DDBJ databases">
        <authorList>
            <person name="Tiukova I."/>
            <person name="Dainat J."/>
        </authorList>
    </citation>
    <scope>NUCLEOTIDE SEQUENCE [LARGE SCALE GENOMIC DNA]</scope>
</reference>
<gene>
    <name evidence="8" type="ORF">BRENAR_LOCUS3680</name>
</gene>
<dbReference type="FunFam" id="3.40.30.10:FF:000142">
    <property type="entry name" value="Elongation factor 1 gamma"/>
    <property type="match status" value="1"/>
</dbReference>
<dbReference type="InterPro" id="IPR004046">
    <property type="entry name" value="GST_C"/>
</dbReference>
<dbReference type="EMBL" id="CAACVR010000034">
    <property type="protein sequence ID" value="VEU22949.1"/>
    <property type="molecule type" value="Genomic_DNA"/>
</dbReference>
<dbReference type="SFLD" id="SFLDS00019">
    <property type="entry name" value="Glutathione_Transferase_(cytos"/>
    <property type="match status" value="1"/>
</dbReference>
<dbReference type="InterPro" id="IPR010987">
    <property type="entry name" value="Glutathione-S-Trfase_C-like"/>
</dbReference>
<dbReference type="GO" id="GO:0005737">
    <property type="term" value="C:cytoplasm"/>
    <property type="evidence" value="ECO:0007669"/>
    <property type="project" value="TreeGrafter"/>
</dbReference>